<dbReference type="EMBL" id="JBHUDG010000045">
    <property type="protein sequence ID" value="MFD1631311.1"/>
    <property type="molecule type" value="Genomic_DNA"/>
</dbReference>
<keyword evidence="8" id="KW-1185">Reference proteome</keyword>
<dbReference type="PANTHER" id="PTHR39210:SF1">
    <property type="entry name" value="HEPARIN-SULFATE LYASE"/>
    <property type="match status" value="1"/>
</dbReference>
<keyword evidence="3" id="KW-0574">Periplasm</keyword>
<feature type="domain" description="Heparinase II/III-like C-terminal" evidence="5">
    <location>
        <begin position="384"/>
        <end position="606"/>
    </location>
</feature>
<sequence>MRLKSLYLVLLLFPMLVLGKSKSSVSKDDFQYINLDYTGLEQVKKLVEKKKYDDAAKALLTYYKHRSIKHPDYNIEDRSKFSGKPLAKDNQEKADKGLEHLFFVHKGYGYFDFGKDINWQYWPIKDNEIRWQLHRTYWWIPMGLAYWSSGDEKYAKEWTLQYLDWIKKNPLGLSKENDRFAWRALEVATRVQDQTAMFNMFISSPHFTPEFLMAFLNNYNRHAEYILNNYSDKGNHLLFEAQRMIYAGAFFPEFKEAATWRKSGIEILNTEIKKQIYDDGLQIELSPNYHTATINIFLKALRMTQLANLDNEFPSSYKETIEKMIMAQGDFSFPDYTYPMFSDAKLETKSSMLKNYKDWLQVFPKNKVIQYYASNGKKGEAPNYLSSALKDGGFYTFRNSWKDTATVMVLKASPPAFWHSQPDNGTFDLWVNGRNFMPDAGAYVYGGDEEILKLRNWYRQTRVHKTLTLNNENMDTCDAKLIKWNTSDNLDILVYKNPSYKNLDHIRTVLFVNKKYFVIFDSAEGEAKGNIGVHFQLAENCNPSYNTQENAVSTGYKDGNNLLVRNFNTGKARFVMEEGKVSYSYRQEAQRPAFVFEQDKKDAKAVNFATVLYPFTGSKVPSITLKEEIGNNPQEGSIHFTVTIDGKKQTIKYKF</sequence>
<evidence type="ECO:0000259" key="6">
    <source>
        <dbReference type="Pfam" id="PF16889"/>
    </source>
</evidence>
<organism evidence="7 8">
    <name type="scientific">Pseudopedobacter beijingensis</name>
    <dbReference type="NCBI Taxonomy" id="1207056"/>
    <lineage>
        <taxon>Bacteria</taxon>
        <taxon>Pseudomonadati</taxon>
        <taxon>Bacteroidota</taxon>
        <taxon>Sphingobacteriia</taxon>
        <taxon>Sphingobacteriales</taxon>
        <taxon>Sphingobacteriaceae</taxon>
        <taxon>Pseudopedobacter</taxon>
    </lineage>
</organism>
<dbReference type="Proteomes" id="UP001597118">
    <property type="component" value="Unassembled WGS sequence"/>
</dbReference>
<gene>
    <name evidence="7" type="primary">hepC</name>
    <name evidence="7" type="ORF">ACFSAH_15650</name>
</gene>
<evidence type="ECO:0000256" key="3">
    <source>
        <dbReference type="ARBA" id="ARBA00022764"/>
    </source>
</evidence>
<keyword evidence="4 7" id="KW-0456">Lyase</keyword>
<dbReference type="SUPFAM" id="SSF48230">
    <property type="entry name" value="Chondroitin AC/alginate lyase"/>
    <property type="match status" value="1"/>
</dbReference>
<feature type="domain" description="Heparin-sulfate lyase N-terminal" evidence="6">
    <location>
        <begin position="30"/>
        <end position="371"/>
    </location>
</feature>
<evidence type="ECO:0000256" key="4">
    <source>
        <dbReference type="ARBA" id="ARBA00023239"/>
    </source>
</evidence>
<protein>
    <submittedName>
        <fullName evidence="7">Heparin-sulfate lyase HepC</fullName>
        <ecNumber evidence="7">4.2.2.8</ecNumber>
    </submittedName>
</protein>
<dbReference type="InterPro" id="IPR031680">
    <property type="entry name" value="Hepar_II_III_N"/>
</dbReference>
<dbReference type="EC" id="4.2.2.8" evidence="7"/>
<evidence type="ECO:0000256" key="1">
    <source>
        <dbReference type="ARBA" id="ARBA00004418"/>
    </source>
</evidence>
<dbReference type="InterPro" id="IPR008929">
    <property type="entry name" value="Chondroitin_lyas"/>
</dbReference>
<dbReference type="InterPro" id="IPR012480">
    <property type="entry name" value="Hepar_II_III_C"/>
</dbReference>
<dbReference type="PANTHER" id="PTHR39210">
    <property type="entry name" value="HEPARIN-SULFATE LYASE"/>
    <property type="match status" value="1"/>
</dbReference>
<comment type="caution">
    <text evidence="7">The sequence shown here is derived from an EMBL/GenBank/DDBJ whole genome shotgun (WGS) entry which is preliminary data.</text>
</comment>
<dbReference type="Gene3D" id="1.50.10.100">
    <property type="entry name" value="Chondroitin AC/alginate lyase"/>
    <property type="match status" value="1"/>
</dbReference>
<dbReference type="GO" id="GO:0015021">
    <property type="term" value="F:heparin-sulfate lyase activity"/>
    <property type="evidence" value="ECO:0007669"/>
    <property type="project" value="UniProtKB-EC"/>
</dbReference>
<evidence type="ECO:0000256" key="2">
    <source>
        <dbReference type="ARBA" id="ARBA00022729"/>
    </source>
</evidence>
<keyword evidence="2" id="KW-0732">Signal</keyword>
<dbReference type="Gene3D" id="2.70.98.70">
    <property type="match status" value="1"/>
</dbReference>
<dbReference type="RefSeq" id="WP_379663680.1">
    <property type="nucleotide sequence ID" value="NZ_JBHUDG010000045.1"/>
</dbReference>
<evidence type="ECO:0000313" key="7">
    <source>
        <dbReference type="EMBL" id="MFD1631311.1"/>
    </source>
</evidence>
<dbReference type="Pfam" id="PF07940">
    <property type="entry name" value="Hepar_II_III_C"/>
    <property type="match status" value="1"/>
</dbReference>
<reference evidence="8" key="1">
    <citation type="journal article" date="2019" name="Int. J. Syst. Evol. Microbiol.">
        <title>The Global Catalogue of Microorganisms (GCM) 10K type strain sequencing project: providing services to taxonomists for standard genome sequencing and annotation.</title>
        <authorList>
            <consortium name="The Broad Institute Genomics Platform"/>
            <consortium name="The Broad Institute Genome Sequencing Center for Infectious Disease"/>
            <person name="Wu L."/>
            <person name="Ma J."/>
        </authorList>
    </citation>
    <scope>NUCLEOTIDE SEQUENCE [LARGE SCALE GENOMIC DNA]</scope>
    <source>
        <strain evidence="8">CCUG 53762</strain>
    </source>
</reference>
<evidence type="ECO:0000313" key="8">
    <source>
        <dbReference type="Proteomes" id="UP001597118"/>
    </source>
</evidence>
<proteinExistence type="predicted"/>
<comment type="subcellular location">
    <subcellularLocation>
        <location evidence="1">Periplasm</location>
    </subcellularLocation>
</comment>
<evidence type="ECO:0000259" key="5">
    <source>
        <dbReference type="Pfam" id="PF07940"/>
    </source>
</evidence>
<dbReference type="InterPro" id="IPR054646">
    <property type="entry name" value="HepC"/>
</dbReference>
<dbReference type="NCBIfam" id="NF045573">
    <property type="entry name" value="Hepsulflyase_CFB"/>
    <property type="match status" value="1"/>
</dbReference>
<dbReference type="Pfam" id="PF16889">
    <property type="entry name" value="Hepar_II_III_N"/>
    <property type="match status" value="1"/>
</dbReference>
<name>A0ABW4II44_9SPHI</name>
<accession>A0ABW4II44</accession>